<dbReference type="HOGENOM" id="CLU_2501403_0_0_1"/>
<evidence type="ECO:0000313" key="2">
    <source>
        <dbReference type="EnsemblPlants" id="AES88693"/>
    </source>
</evidence>
<keyword evidence="3" id="KW-1185">Reference proteome</keyword>
<reference evidence="1 3" key="2">
    <citation type="journal article" date="2014" name="BMC Genomics">
        <title>An improved genome release (version Mt4.0) for the model legume Medicago truncatula.</title>
        <authorList>
            <person name="Tang H."/>
            <person name="Krishnakumar V."/>
            <person name="Bidwell S."/>
            <person name="Rosen B."/>
            <person name="Chan A."/>
            <person name="Zhou S."/>
            <person name="Gentzbittel L."/>
            <person name="Childs K.L."/>
            <person name="Yandell M."/>
            <person name="Gundlach H."/>
            <person name="Mayer K.F."/>
            <person name="Schwartz D.C."/>
            <person name="Town C.D."/>
        </authorList>
    </citation>
    <scope>GENOME REANNOTATION</scope>
    <source>
        <strain evidence="2 3">cv. Jemalong A17</strain>
    </source>
</reference>
<dbReference type="EnsemblPlants" id="AES88693">
    <property type="protein sequence ID" value="AES88693"/>
    <property type="gene ID" value="MTR_4g060980"/>
</dbReference>
<accession>G7JRH1</accession>
<evidence type="ECO:0000313" key="1">
    <source>
        <dbReference type="EMBL" id="AES88693.1"/>
    </source>
</evidence>
<sequence length="86" mass="10041">MVFKCQKNEVHSLTLEYHCSRCSSHAGFLSFNKFELPNSDEDNCCSWTFVPPNYNNCVTFEWGKFKLAKQQDSNIRPAFPLFHSKD</sequence>
<dbReference type="Proteomes" id="UP000002051">
    <property type="component" value="Chromosome 4"/>
</dbReference>
<protein>
    <submittedName>
        <fullName evidence="1 2">Uncharacterized protein</fullName>
    </submittedName>
</protein>
<name>G7JRH1_MEDTR</name>
<evidence type="ECO:0000313" key="3">
    <source>
        <dbReference type="Proteomes" id="UP000002051"/>
    </source>
</evidence>
<gene>
    <name evidence="1" type="ordered locus">MTR_4g060980</name>
</gene>
<dbReference type="AlphaFoldDB" id="G7JRH1"/>
<proteinExistence type="predicted"/>
<organism evidence="1 3">
    <name type="scientific">Medicago truncatula</name>
    <name type="common">Barrel medic</name>
    <name type="synonym">Medicago tribuloides</name>
    <dbReference type="NCBI Taxonomy" id="3880"/>
    <lineage>
        <taxon>Eukaryota</taxon>
        <taxon>Viridiplantae</taxon>
        <taxon>Streptophyta</taxon>
        <taxon>Embryophyta</taxon>
        <taxon>Tracheophyta</taxon>
        <taxon>Spermatophyta</taxon>
        <taxon>Magnoliopsida</taxon>
        <taxon>eudicotyledons</taxon>
        <taxon>Gunneridae</taxon>
        <taxon>Pentapetalae</taxon>
        <taxon>rosids</taxon>
        <taxon>fabids</taxon>
        <taxon>Fabales</taxon>
        <taxon>Fabaceae</taxon>
        <taxon>Papilionoideae</taxon>
        <taxon>50 kb inversion clade</taxon>
        <taxon>NPAAA clade</taxon>
        <taxon>Hologalegina</taxon>
        <taxon>IRL clade</taxon>
        <taxon>Trifolieae</taxon>
        <taxon>Medicago</taxon>
    </lineage>
</organism>
<dbReference type="PaxDb" id="3880-AES88693"/>
<reference evidence="2" key="3">
    <citation type="submission" date="2015-04" db="UniProtKB">
        <authorList>
            <consortium name="EnsemblPlants"/>
        </authorList>
    </citation>
    <scope>IDENTIFICATION</scope>
    <source>
        <strain evidence="2">cv. Jemalong A17</strain>
    </source>
</reference>
<reference evidence="1 3" key="1">
    <citation type="journal article" date="2011" name="Nature">
        <title>The Medicago genome provides insight into the evolution of rhizobial symbioses.</title>
        <authorList>
            <person name="Young N.D."/>
            <person name="Debelle F."/>
            <person name="Oldroyd G.E."/>
            <person name="Geurts R."/>
            <person name="Cannon S.B."/>
            <person name="Udvardi M.K."/>
            <person name="Benedito V.A."/>
            <person name="Mayer K.F."/>
            <person name="Gouzy J."/>
            <person name="Schoof H."/>
            <person name="Van de Peer Y."/>
            <person name="Proost S."/>
            <person name="Cook D.R."/>
            <person name="Meyers B.C."/>
            <person name="Spannagl M."/>
            <person name="Cheung F."/>
            <person name="De Mita S."/>
            <person name="Krishnakumar V."/>
            <person name="Gundlach H."/>
            <person name="Zhou S."/>
            <person name="Mudge J."/>
            <person name="Bharti A.K."/>
            <person name="Murray J.D."/>
            <person name="Naoumkina M.A."/>
            <person name="Rosen B."/>
            <person name="Silverstein K.A."/>
            <person name="Tang H."/>
            <person name="Rombauts S."/>
            <person name="Zhao P.X."/>
            <person name="Zhou P."/>
            <person name="Barbe V."/>
            <person name="Bardou P."/>
            <person name="Bechner M."/>
            <person name="Bellec A."/>
            <person name="Berger A."/>
            <person name="Berges H."/>
            <person name="Bidwell S."/>
            <person name="Bisseling T."/>
            <person name="Choisne N."/>
            <person name="Couloux A."/>
            <person name="Denny R."/>
            <person name="Deshpande S."/>
            <person name="Dai X."/>
            <person name="Doyle J.J."/>
            <person name="Dudez A.M."/>
            <person name="Farmer A.D."/>
            <person name="Fouteau S."/>
            <person name="Franken C."/>
            <person name="Gibelin C."/>
            <person name="Gish J."/>
            <person name="Goldstein S."/>
            <person name="Gonzalez A.J."/>
            <person name="Green P.J."/>
            <person name="Hallab A."/>
            <person name="Hartog M."/>
            <person name="Hua A."/>
            <person name="Humphray S.J."/>
            <person name="Jeong D.H."/>
            <person name="Jing Y."/>
            <person name="Jocker A."/>
            <person name="Kenton S.M."/>
            <person name="Kim D.J."/>
            <person name="Klee K."/>
            <person name="Lai H."/>
            <person name="Lang C."/>
            <person name="Lin S."/>
            <person name="Macmil S.L."/>
            <person name="Magdelenat G."/>
            <person name="Matthews L."/>
            <person name="McCorrison J."/>
            <person name="Monaghan E.L."/>
            <person name="Mun J.H."/>
            <person name="Najar F.Z."/>
            <person name="Nicholson C."/>
            <person name="Noirot C."/>
            <person name="O'Bleness M."/>
            <person name="Paule C.R."/>
            <person name="Poulain J."/>
            <person name="Prion F."/>
            <person name="Qin B."/>
            <person name="Qu C."/>
            <person name="Retzel E.F."/>
            <person name="Riddle C."/>
            <person name="Sallet E."/>
            <person name="Samain S."/>
            <person name="Samson N."/>
            <person name="Sanders I."/>
            <person name="Saurat O."/>
            <person name="Scarpelli C."/>
            <person name="Schiex T."/>
            <person name="Segurens B."/>
            <person name="Severin A.J."/>
            <person name="Sherrier D.J."/>
            <person name="Shi R."/>
            <person name="Sims S."/>
            <person name="Singer S.R."/>
            <person name="Sinharoy S."/>
            <person name="Sterck L."/>
            <person name="Viollet A."/>
            <person name="Wang B.B."/>
            <person name="Wang K."/>
            <person name="Wang M."/>
            <person name="Wang X."/>
            <person name="Warfsmann J."/>
            <person name="Weissenbach J."/>
            <person name="White D.D."/>
            <person name="White J.D."/>
            <person name="Wiley G.B."/>
            <person name="Wincker P."/>
            <person name="Xing Y."/>
            <person name="Yang L."/>
            <person name="Yao Z."/>
            <person name="Ying F."/>
            <person name="Zhai J."/>
            <person name="Zhou L."/>
            <person name="Zuber A."/>
            <person name="Denarie J."/>
            <person name="Dixon R.A."/>
            <person name="May G.D."/>
            <person name="Schwartz D.C."/>
            <person name="Rogers J."/>
            <person name="Quetier F."/>
            <person name="Town C.D."/>
            <person name="Roe B.A."/>
        </authorList>
    </citation>
    <scope>NUCLEOTIDE SEQUENCE [LARGE SCALE GENOMIC DNA]</scope>
    <source>
        <strain evidence="1">A17</strain>
        <strain evidence="2 3">cv. Jemalong A17</strain>
    </source>
</reference>
<dbReference type="EMBL" id="CM001220">
    <property type="protein sequence ID" value="AES88693.1"/>
    <property type="molecule type" value="Genomic_DNA"/>
</dbReference>